<dbReference type="GO" id="GO:0003676">
    <property type="term" value="F:nucleic acid binding"/>
    <property type="evidence" value="ECO:0007669"/>
    <property type="project" value="InterPro"/>
</dbReference>
<name>A0A975BGS4_9BACT</name>
<evidence type="ECO:0000313" key="2">
    <source>
        <dbReference type="EMBL" id="QTA84924.1"/>
    </source>
</evidence>
<reference evidence="2" key="1">
    <citation type="journal article" date="2021" name="Microb. Physiol.">
        <title>Proteogenomic Insights into the Physiology of Marine, Sulfate-Reducing, Filamentous Desulfonema limicola and Desulfonema magnum.</title>
        <authorList>
            <person name="Schnaars V."/>
            <person name="Wohlbrand L."/>
            <person name="Scheve S."/>
            <person name="Hinrichs C."/>
            <person name="Reinhardt R."/>
            <person name="Rabus R."/>
        </authorList>
    </citation>
    <scope>NUCLEOTIDE SEQUENCE</scope>
    <source>
        <strain evidence="2">4be13</strain>
    </source>
</reference>
<dbReference type="Gene3D" id="3.30.420.10">
    <property type="entry name" value="Ribonuclease H-like superfamily/Ribonuclease H"/>
    <property type="match status" value="1"/>
</dbReference>
<proteinExistence type="predicted"/>
<dbReference type="AlphaFoldDB" id="A0A975BGS4"/>
<dbReference type="NCBIfam" id="NF033545">
    <property type="entry name" value="transpos_IS630"/>
    <property type="match status" value="1"/>
</dbReference>
<dbReference type="InterPro" id="IPR036397">
    <property type="entry name" value="RNaseH_sf"/>
</dbReference>
<dbReference type="Pfam" id="PF13358">
    <property type="entry name" value="DDE_3"/>
    <property type="match status" value="1"/>
</dbReference>
<organism evidence="2 3">
    <name type="scientific">Desulfonema magnum</name>
    <dbReference type="NCBI Taxonomy" id="45655"/>
    <lineage>
        <taxon>Bacteria</taxon>
        <taxon>Pseudomonadati</taxon>
        <taxon>Thermodesulfobacteriota</taxon>
        <taxon>Desulfobacteria</taxon>
        <taxon>Desulfobacterales</taxon>
        <taxon>Desulfococcaceae</taxon>
        <taxon>Desulfonema</taxon>
    </lineage>
</organism>
<accession>A0A975BGS4</accession>
<evidence type="ECO:0000313" key="3">
    <source>
        <dbReference type="Proteomes" id="UP000663722"/>
    </source>
</evidence>
<keyword evidence="3" id="KW-1185">Reference proteome</keyword>
<protein>
    <submittedName>
        <fullName evidence="2">Transposase DDE domain-containing protein</fullName>
    </submittedName>
</protein>
<sequence length="191" mass="22357">MSRIGESEEEIREGGVVVLMEDECHLLWGDTSGYIWGRKNEKVGVPMTNERERQTYYGAVNVLTGEFHVLPYDIGNGANTVSFVRRLEEIYEGSRIILIWDGATYHKYGEMRRYLEESDGGLNEKDWKVTCMLFPPYAPDQNPVEEIWRKGKNFLRRHFYENKTFGDVKESFLNFLTEQIFSFPKLEAYIS</sequence>
<feature type="domain" description="Tc1-like transposase DDE" evidence="1">
    <location>
        <begin position="19"/>
        <end position="162"/>
    </location>
</feature>
<evidence type="ECO:0000259" key="1">
    <source>
        <dbReference type="Pfam" id="PF13358"/>
    </source>
</evidence>
<dbReference type="KEGG" id="dmm:dnm_009270"/>
<dbReference type="EMBL" id="CP061800">
    <property type="protein sequence ID" value="QTA84924.1"/>
    <property type="molecule type" value="Genomic_DNA"/>
</dbReference>
<gene>
    <name evidence="2" type="ORF">dnm_009270</name>
</gene>
<dbReference type="Proteomes" id="UP000663722">
    <property type="component" value="Chromosome"/>
</dbReference>
<dbReference type="InterPro" id="IPR047655">
    <property type="entry name" value="Transpos_IS630-like"/>
</dbReference>
<dbReference type="InterPro" id="IPR038717">
    <property type="entry name" value="Tc1-like_DDE_dom"/>
</dbReference>